<protein>
    <submittedName>
        <fullName evidence="1">Uncharacterized protein</fullName>
    </submittedName>
</protein>
<comment type="caution">
    <text evidence="1">The sequence shown here is derived from an EMBL/GenBank/DDBJ whole genome shotgun (WGS) entry which is preliminary data.</text>
</comment>
<gene>
    <name evidence="1" type="ORF">VL23_06350</name>
</gene>
<dbReference type="Proteomes" id="UP000037632">
    <property type="component" value="Unassembled WGS sequence"/>
</dbReference>
<evidence type="ECO:0000313" key="2">
    <source>
        <dbReference type="Proteomes" id="UP000037632"/>
    </source>
</evidence>
<dbReference type="AlphaFoldDB" id="A0AB34TIA6"/>
<name>A0AB34TIA6_STEMA</name>
<dbReference type="EMBL" id="JZIW01000001">
    <property type="protein sequence ID" value="KOO82870.1"/>
    <property type="molecule type" value="Genomic_DNA"/>
</dbReference>
<accession>A0AB34TIA6</accession>
<evidence type="ECO:0000313" key="1">
    <source>
        <dbReference type="EMBL" id="KOO82870.1"/>
    </source>
</evidence>
<reference evidence="1 2" key="1">
    <citation type="journal article" date="2015" name="Antimicrob. Agents Chemother.">
        <title>Whole-Genome Sequencing Identifies Emergence of a Quinolone Resistance Mutation in a Case of Stenotrophomonas maltophilia Bacteremia.</title>
        <authorList>
            <person name="Pak T.R."/>
            <person name="Altman D.R."/>
            <person name="Attie O."/>
            <person name="Sebra R."/>
            <person name="Hamula C.L."/>
            <person name="Lewis M."/>
            <person name="Deikus G."/>
            <person name="Newman L.C."/>
            <person name="Fang G."/>
            <person name="Hand J."/>
            <person name="Papel G."/>
            <person name="Wallach F."/>
            <person name="Schadt E.E."/>
            <person name="Huprikar S."/>
            <person name="van Bakel H."/>
            <person name="Kasarskis A."/>
            <person name="Bashir A."/>
        </authorList>
    </citation>
    <scope>NUCLEOTIDE SEQUENCE [LARGE SCALE GENOMIC DNA]</scope>
    <source>
        <strain evidence="1 2">ISMMS6</strain>
    </source>
</reference>
<proteinExistence type="predicted"/>
<organism evidence="1 2">
    <name type="scientific">Stenotrophomonas maltophilia</name>
    <name type="common">Pseudomonas maltophilia</name>
    <name type="synonym">Xanthomonas maltophilia</name>
    <dbReference type="NCBI Taxonomy" id="40324"/>
    <lineage>
        <taxon>Bacteria</taxon>
        <taxon>Pseudomonadati</taxon>
        <taxon>Pseudomonadota</taxon>
        <taxon>Gammaproteobacteria</taxon>
        <taxon>Lysobacterales</taxon>
        <taxon>Lysobacteraceae</taxon>
        <taxon>Stenotrophomonas</taxon>
        <taxon>Stenotrophomonas maltophilia group</taxon>
    </lineage>
</organism>
<sequence length="156" mass="16208">MGQVERQPVAVAHDLLQQRALGNRADVGGSQGGGVSIGPHVVAEGMGGGFLHQRRRMVSQRVADVRLVGHHHGERHVGEGFGLAGVAFAGHHYVERGAGAGKGGELHVIHGAAPVGDVCTVPRSSKINRYRAIFRSCSISSGTSASSGTAGHRSRR</sequence>